<proteinExistence type="predicted"/>
<dbReference type="CDD" id="cd07988">
    <property type="entry name" value="LPLAT_ABO13168-like"/>
    <property type="match status" value="1"/>
</dbReference>
<keyword evidence="3 6" id="KW-0012">Acyltransferase</keyword>
<reference evidence="8" key="2">
    <citation type="submission" date="2018-11" db="EMBL/GenBank/DDBJ databases">
        <title>Shewanella sp. R106.</title>
        <authorList>
            <person name="Hwang Y.J."/>
            <person name="Hwang C.Y."/>
        </authorList>
    </citation>
    <scope>NUCLEOTIDE SEQUENCE [LARGE SCALE GENOMIC DNA]</scope>
    <source>
        <strain evidence="8">R106</strain>
    </source>
</reference>
<dbReference type="EMBL" id="CP034073">
    <property type="protein sequence ID" value="AZG34243.1"/>
    <property type="molecule type" value="Genomic_DNA"/>
</dbReference>
<gene>
    <name evidence="6" type="ORF">EGC77_11040</name>
    <name evidence="5" type="ORF">EGC80_04435</name>
</gene>
<dbReference type="RefSeq" id="WP_101033362.1">
    <property type="nucleotide sequence ID" value="NZ_CP034073.1"/>
</dbReference>
<dbReference type="AlphaFoldDB" id="A0A3N4E2F4"/>
<dbReference type="PANTHER" id="PTHR10434:SF9">
    <property type="entry name" value="PHOSPHOLIPID_GLYCEROL ACYLTRANSFERASE DOMAIN-CONTAINING PROTEIN"/>
    <property type="match status" value="1"/>
</dbReference>
<keyword evidence="2 6" id="KW-0808">Transferase</keyword>
<sequence>MFSSLCSGLLKILGWKLDGQLDKTKPCVIIVGPHTSNWDFIIGIIARSALGTKIHFLGKHQLFIPPWGWLFRAMGGSPVDRRKYNSLVDGVVLLFQQDPLYKLALAPEGTRSPVTRWKSGFYHIAAKADVDIVPIGLDFGRKAIVIAKPLRPTGDIEREINQLMDFYRSIKGCHPKKIPNYQQSSDVKK</sequence>
<evidence type="ECO:0000256" key="2">
    <source>
        <dbReference type="ARBA" id="ARBA00022679"/>
    </source>
</evidence>
<evidence type="ECO:0000256" key="1">
    <source>
        <dbReference type="ARBA" id="ARBA00005189"/>
    </source>
</evidence>
<evidence type="ECO:0000259" key="4">
    <source>
        <dbReference type="SMART" id="SM00563"/>
    </source>
</evidence>
<keyword evidence="7" id="KW-1185">Reference proteome</keyword>
<dbReference type="EMBL" id="RKKB01000003">
    <property type="protein sequence ID" value="RPA32339.1"/>
    <property type="molecule type" value="Genomic_DNA"/>
</dbReference>
<dbReference type="InterPro" id="IPR002123">
    <property type="entry name" value="Plipid/glycerol_acylTrfase"/>
</dbReference>
<reference evidence="5 7" key="1">
    <citation type="submission" date="2018-11" db="EMBL/GenBank/DDBJ databases">
        <title>Shewanella sp. M2.</title>
        <authorList>
            <person name="Hwang Y.J."/>
            <person name="Hwang C.Y."/>
        </authorList>
    </citation>
    <scope>NUCLEOTIDE SEQUENCE [LARGE SCALE GENOMIC DNA]</scope>
    <source>
        <strain evidence="5 7">M2</strain>
    </source>
</reference>
<dbReference type="GO" id="GO:0003841">
    <property type="term" value="F:1-acylglycerol-3-phosphate O-acyltransferase activity"/>
    <property type="evidence" value="ECO:0007669"/>
    <property type="project" value="TreeGrafter"/>
</dbReference>
<comment type="pathway">
    <text evidence="1">Lipid metabolism.</text>
</comment>
<dbReference type="Proteomes" id="UP000273778">
    <property type="component" value="Chromosome"/>
</dbReference>
<feature type="domain" description="Phospholipid/glycerol acyltransferase" evidence="4">
    <location>
        <begin position="28"/>
        <end position="140"/>
    </location>
</feature>
<evidence type="ECO:0000313" key="6">
    <source>
        <dbReference type="EMBL" id="RPA32339.1"/>
    </source>
</evidence>
<dbReference type="Pfam" id="PF01553">
    <property type="entry name" value="Acyltransferase"/>
    <property type="match status" value="1"/>
</dbReference>
<protein>
    <submittedName>
        <fullName evidence="6">Acyltransferase</fullName>
    </submittedName>
</protein>
<evidence type="ECO:0000313" key="5">
    <source>
        <dbReference type="EMBL" id="AZG34243.1"/>
    </source>
</evidence>
<organism evidence="6 8">
    <name type="scientific">Shewanella psychromarinicola</name>
    <dbReference type="NCBI Taxonomy" id="2487742"/>
    <lineage>
        <taxon>Bacteria</taxon>
        <taxon>Pseudomonadati</taxon>
        <taxon>Pseudomonadota</taxon>
        <taxon>Gammaproteobacteria</taxon>
        <taxon>Alteromonadales</taxon>
        <taxon>Shewanellaceae</taxon>
        <taxon>Shewanella</taxon>
    </lineage>
</organism>
<evidence type="ECO:0000256" key="3">
    <source>
        <dbReference type="ARBA" id="ARBA00023315"/>
    </source>
</evidence>
<evidence type="ECO:0000313" key="8">
    <source>
        <dbReference type="Proteomes" id="UP000278855"/>
    </source>
</evidence>
<evidence type="ECO:0000313" key="7">
    <source>
        <dbReference type="Proteomes" id="UP000273778"/>
    </source>
</evidence>
<dbReference type="OrthoDB" id="9796839at2"/>
<dbReference type="SUPFAM" id="SSF69593">
    <property type="entry name" value="Glycerol-3-phosphate (1)-acyltransferase"/>
    <property type="match status" value="1"/>
</dbReference>
<reference evidence="6" key="3">
    <citation type="submission" date="2018-11" db="EMBL/GenBank/DDBJ databases">
        <authorList>
            <person name="Hwang Y.J."/>
            <person name="Hwang C.Y."/>
        </authorList>
    </citation>
    <scope>NUCLEOTIDE SEQUENCE</scope>
    <source>
        <strain evidence="6">R106</strain>
    </source>
</reference>
<dbReference type="Proteomes" id="UP000278855">
    <property type="component" value="Unassembled WGS sequence"/>
</dbReference>
<name>A0A3N4E2F4_9GAMM</name>
<dbReference type="PANTHER" id="PTHR10434">
    <property type="entry name" value="1-ACYL-SN-GLYCEROL-3-PHOSPHATE ACYLTRANSFERASE"/>
    <property type="match status" value="1"/>
</dbReference>
<dbReference type="GO" id="GO:0006654">
    <property type="term" value="P:phosphatidic acid biosynthetic process"/>
    <property type="evidence" value="ECO:0007669"/>
    <property type="project" value="TreeGrafter"/>
</dbReference>
<dbReference type="SMART" id="SM00563">
    <property type="entry name" value="PlsC"/>
    <property type="match status" value="1"/>
</dbReference>
<dbReference type="KEGG" id="spsr:EGC80_04435"/>
<accession>A0A3N4E2F4</accession>